<keyword evidence="10" id="KW-1185">Reference proteome</keyword>
<dbReference type="EMBL" id="CP036262">
    <property type="protein sequence ID" value="QDS93726.1"/>
    <property type="molecule type" value="Genomic_DNA"/>
</dbReference>
<dbReference type="InterPro" id="IPR036702">
    <property type="entry name" value="ComB-like_sf"/>
</dbReference>
<evidence type="ECO:0000256" key="8">
    <source>
        <dbReference type="HAMAP-Rule" id="MF_00490"/>
    </source>
</evidence>
<evidence type="ECO:0000256" key="5">
    <source>
        <dbReference type="ARBA" id="ARBA00022801"/>
    </source>
</evidence>
<dbReference type="SUPFAM" id="SSF142823">
    <property type="entry name" value="ComB-like"/>
    <property type="match status" value="1"/>
</dbReference>
<gene>
    <name evidence="8 9" type="primary">comB</name>
    <name evidence="9" type="ORF">FF011L_24990</name>
</gene>
<sequence>MMRITVSFLPSELLPKPLGAVAPDGQDSGVLPATAIVIDVLRATSVVSAALANGAKRILTFADLEEARSHAMGLRDQQEAVLLCGERNCQPILGFDLGNSPAEYDRETVQGKTLCLTTTNGTKALQAAQPFEKILTASFTNAAAVVAALPHSNQPIHIICAGTDGSITGEDTLLAGRIVDACCKSFGAKIDNDSAEIARRYWLQDEQGQSLAERLRQSQGGRNLDRLGFGADIQRCAASDTINVVPQVTARSPMEIAMMR</sequence>
<evidence type="ECO:0000256" key="1">
    <source>
        <dbReference type="ARBA" id="ARBA00001946"/>
    </source>
</evidence>
<dbReference type="OrthoDB" id="4913at2"/>
<dbReference type="Pfam" id="PF04029">
    <property type="entry name" value="2-ph_phosp"/>
    <property type="match status" value="1"/>
</dbReference>
<dbReference type="InterPro" id="IPR005238">
    <property type="entry name" value="ComB-like"/>
</dbReference>
<dbReference type="Proteomes" id="UP000320672">
    <property type="component" value="Chromosome"/>
</dbReference>
<evidence type="ECO:0000256" key="2">
    <source>
        <dbReference type="ARBA" id="ARBA00009997"/>
    </source>
</evidence>
<comment type="similarity">
    <text evidence="2 8">Belongs to the ComB family.</text>
</comment>
<keyword evidence="6 8" id="KW-0460">Magnesium</keyword>
<comment type="cofactor">
    <cofactor evidence="1 8">
        <name>Mg(2+)</name>
        <dbReference type="ChEBI" id="CHEBI:18420"/>
    </cofactor>
</comment>
<dbReference type="GO" id="GO:0050532">
    <property type="term" value="F:2-phosphosulfolactate phosphatase activity"/>
    <property type="evidence" value="ECO:0007669"/>
    <property type="project" value="UniProtKB-UniRule"/>
</dbReference>
<organism evidence="9 10">
    <name type="scientific">Roseimaritima multifibrata</name>
    <dbReference type="NCBI Taxonomy" id="1930274"/>
    <lineage>
        <taxon>Bacteria</taxon>
        <taxon>Pseudomonadati</taxon>
        <taxon>Planctomycetota</taxon>
        <taxon>Planctomycetia</taxon>
        <taxon>Pirellulales</taxon>
        <taxon>Pirellulaceae</taxon>
        <taxon>Roseimaritima</taxon>
    </lineage>
</organism>
<evidence type="ECO:0000313" key="9">
    <source>
        <dbReference type="EMBL" id="QDS93726.1"/>
    </source>
</evidence>
<evidence type="ECO:0000256" key="3">
    <source>
        <dbReference type="ARBA" id="ARBA00012953"/>
    </source>
</evidence>
<name>A0A517MFU4_9BACT</name>
<accession>A0A517MFU4</accession>
<dbReference type="PANTHER" id="PTHR37311">
    <property type="entry name" value="2-PHOSPHOSULFOLACTATE PHOSPHATASE-RELATED"/>
    <property type="match status" value="1"/>
</dbReference>
<dbReference type="RefSeq" id="WP_145351832.1">
    <property type="nucleotide sequence ID" value="NZ_CP036262.1"/>
</dbReference>
<evidence type="ECO:0000256" key="4">
    <source>
        <dbReference type="ARBA" id="ARBA00021948"/>
    </source>
</evidence>
<proteinExistence type="inferred from homology"/>
<evidence type="ECO:0000313" key="10">
    <source>
        <dbReference type="Proteomes" id="UP000320672"/>
    </source>
</evidence>
<evidence type="ECO:0000256" key="6">
    <source>
        <dbReference type="ARBA" id="ARBA00022842"/>
    </source>
</evidence>
<dbReference type="PANTHER" id="PTHR37311:SF1">
    <property type="entry name" value="2-PHOSPHOSULFOLACTATE PHOSPHATASE-RELATED"/>
    <property type="match status" value="1"/>
</dbReference>
<protein>
    <recommendedName>
        <fullName evidence="4 8">Probable 2-phosphosulfolactate phosphatase</fullName>
        <ecNumber evidence="3 8">3.1.3.71</ecNumber>
    </recommendedName>
</protein>
<dbReference type="EC" id="3.1.3.71" evidence="3 8"/>
<comment type="catalytic activity">
    <reaction evidence="7 8">
        <text>(2R)-O-phospho-3-sulfolactate + H2O = (2R)-3-sulfolactate + phosphate</text>
        <dbReference type="Rhea" id="RHEA:23416"/>
        <dbReference type="ChEBI" id="CHEBI:15377"/>
        <dbReference type="ChEBI" id="CHEBI:15597"/>
        <dbReference type="ChEBI" id="CHEBI:43474"/>
        <dbReference type="ChEBI" id="CHEBI:58738"/>
        <dbReference type="EC" id="3.1.3.71"/>
    </reaction>
</comment>
<dbReference type="HAMAP" id="MF_00490">
    <property type="entry name" value="ComB"/>
    <property type="match status" value="1"/>
</dbReference>
<keyword evidence="5 8" id="KW-0378">Hydrolase</keyword>
<dbReference type="KEGG" id="rml:FF011L_24990"/>
<dbReference type="FunFam" id="3.90.1560.10:FF:000001">
    <property type="entry name" value="Probable 2-phosphosulfolactate phosphatase"/>
    <property type="match status" value="1"/>
</dbReference>
<dbReference type="Gene3D" id="3.90.1560.10">
    <property type="entry name" value="ComB-like"/>
    <property type="match status" value="1"/>
</dbReference>
<evidence type="ECO:0000256" key="7">
    <source>
        <dbReference type="ARBA" id="ARBA00033711"/>
    </source>
</evidence>
<reference evidence="9 10" key="1">
    <citation type="submission" date="2019-02" db="EMBL/GenBank/DDBJ databases">
        <title>Deep-cultivation of Planctomycetes and their phenomic and genomic characterization uncovers novel biology.</title>
        <authorList>
            <person name="Wiegand S."/>
            <person name="Jogler M."/>
            <person name="Boedeker C."/>
            <person name="Pinto D."/>
            <person name="Vollmers J."/>
            <person name="Rivas-Marin E."/>
            <person name="Kohn T."/>
            <person name="Peeters S.H."/>
            <person name="Heuer A."/>
            <person name="Rast P."/>
            <person name="Oberbeckmann S."/>
            <person name="Bunk B."/>
            <person name="Jeske O."/>
            <person name="Meyerdierks A."/>
            <person name="Storesund J.E."/>
            <person name="Kallscheuer N."/>
            <person name="Luecker S."/>
            <person name="Lage O.M."/>
            <person name="Pohl T."/>
            <person name="Merkel B.J."/>
            <person name="Hornburger P."/>
            <person name="Mueller R.-W."/>
            <person name="Bruemmer F."/>
            <person name="Labrenz M."/>
            <person name="Spormann A.M."/>
            <person name="Op den Camp H."/>
            <person name="Overmann J."/>
            <person name="Amann R."/>
            <person name="Jetten M.S.M."/>
            <person name="Mascher T."/>
            <person name="Medema M.H."/>
            <person name="Devos D.P."/>
            <person name="Kaster A.-K."/>
            <person name="Ovreas L."/>
            <person name="Rohde M."/>
            <person name="Galperin M.Y."/>
            <person name="Jogler C."/>
        </authorList>
    </citation>
    <scope>NUCLEOTIDE SEQUENCE [LARGE SCALE GENOMIC DNA]</scope>
    <source>
        <strain evidence="9 10">FF011L</strain>
    </source>
</reference>
<dbReference type="GO" id="GO:0050545">
    <property type="term" value="F:sulfopyruvate decarboxylase activity"/>
    <property type="evidence" value="ECO:0007669"/>
    <property type="project" value="TreeGrafter"/>
</dbReference>
<dbReference type="GO" id="GO:0000287">
    <property type="term" value="F:magnesium ion binding"/>
    <property type="evidence" value="ECO:0007669"/>
    <property type="project" value="UniProtKB-UniRule"/>
</dbReference>
<dbReference type="AlphaFoldDB" id="A0A517MFU4"/>